<organism evidence="5 6">
    <name type="scientific">Candidatus Schekmanbacteria bacterium GWA2_38_11</name>
    <dbReference type="NCBI Taxonomy" id="1817876"/>
    <lineage>
        <taxon>Bacteria</taxon>
        <taxon>Candidatus Schekmaniibacteriota</taxon>
    </lineage>
</organism>
<evidence type="ECO:0000256" key="1">
    <source>
        <dbReference type="ARBA" id="ARBA00010835"/>
    </source>
</evidence>
<dbReference type="SUPFAM" id="SSF75620">
    <property type="entry name" value="Release factor"/>
    <property type="match status" value="1"/>
</dbReference>
<accession>A0A1F7RDF7</accession>
<evidence type="ECO:0000313" key="6">
    <source>
        <dbReference type="Proteomes" id="UP000178526"/>
    </source>
</evidence>
<gene>
    <name evidence="5" type="ORF">A2042_02125</name>
</gene>
<proteinExistence type="inferred from homology"/>
<dbReference type="PANTHER" id="PTHR46203">
    <property type="entry name" value="PROBABLE PEPTIDE CHAIN RELEASE FACTOR C12ORF65"/>
    <property type="match status" value="1"/>
</dbReference>
<feature type="compositionally biased region" description="Basic residues" evidence="3">
    <location>
        <begin position="103"/>
        <end position="114"/>
    </location>
</feature>
<evidence type="ECO:0000313" key="5">
    <source>
        <dbReference type="EMBL" id="OGL39451.1"/>
    </source>
</evidence>
<sequence length="141" mass="16622">MYSFGVSSQKEKLLISRMQELGISEKDIIEKFIRSGGKGGQNVNKTSTCVYLKHIPTGIEVKVQKERTQALNRFLARRLLVQKIEEMFLKEKSELRQKIEKIRRQKRKRSKRAKEKILSDKKHQSIKKELRTVKDYNSEKS</sequence>
<dbReference type="InterPro" id="IPR052405">
    <property type="entry name" value="Mito_Transl_Release_Factor"/>
</dbReference>
<evidence type="ECO:0000259" key="4">
    <source>
        <dbReference type="Pfam" id="PF00472"/>
    </source>
</evidence>
<reference evidence="5 6" key="1">
    <citation type="journal article" date="2016" name="Nat. Commun.">
        <title>Thousands of microbial genomes shed light on interconnected biogeochemical processes in an aquifer system.</title>
        <authorList>
            <person name="Anantharaman K."/>
            <person name="Brown C.T."/>
            <person name="Hug L.A."/>
            <person name="Sharon I."/>
            <person name="Castelle C.J."/>
            <person name="Probst A.J."/>
            <person name="Thomas B.C."/>
            <person name="Singh A."/>
            <person name="Wilkins M.J."/>
            <person name="Karaoz U."/>
            <person name="Brodie E.L."/>
            <person name="Williams K.H."/>
            <person name="Hubbard S.S."/>
            <person name="Banfield J.F."/>
        </authorList>
    </citation>
    <scope>NUCLEOTIDE SEQUENCE [LARGE SCALE GENOMIC DNA]</scope>
</reference>
<name>A0A1F7RDF7_9BACT</name>
<dbReference type="EMBL" id="MGDB01000118">
    <property type="protein sequence ID" value="OGL39451.1"/>
    <property type="molecule type" value="Genomic_DNA"/>
</dbReference>
<dbReference type="PANTHER" id="PTHR46203:SF1">
    <property type="entry name" value="MITOCHONDRIAL TRANSLATION RELEASE FACTOR IN RESCUE"/>
    <property type="match status" value="1"/>
</dbReference>
<comment type="similarity">
    <text evidence="1">Belongs to the prokaryotic/mitochondrial release factor family.</text>
</comment>
<dbReference type="Pfam" id="PF00472">
    <property type="entry name" value="RF-1"/>
    <property type="match status" value="1"/>
</dbReference>
<feature type="domain" description="Prokaryotic-type class I peptide chain release factors" evidence="4">
    <location>
        <begin position="21"/>
        <end position="129"/>
    </location>
</feature>
<protein>
    <submittedName>
        <fullName evidence="5">Peptide chain release factor 1</fullName>
    </submittedName>
</protein>
<dbReference type="GO" id="GO:0003747">
    <property type="term" value="F:translation release factor activity"/>
    <property type="evidence" value="ECO:0007669"/>
    <property type="project" value="InterPro"/>
</dbReference>
<feature type="compositionally biased region" description="Basic and acidic residues" evidence="3">
    <location>
        <begin position="115"/>
        <end position="141"/>
    </location>
</feature>
<evidence type="ECO:0000256" key="3">
    <source>
        <dbReference type="SAM" id="MobiDB-lite"/>
    </source>
</evidence>
<dbReference type="InterPro" id="IPR045853">
    <property type="entry name" value="Pep_chain_release_fac_I_sf"/>
</dbReference>
<dbReference type="Gene3D" id="3.30.160.20">
    <property type="match status" value="1"/>
</dbReference>
<feature type="region of interest" description="Disordered" evidence="3">
    <location>
        <begin position="100"/>
        <end position="141"/>
    </location>
</feature>
<comment type="caution">
    <text evidence="5">The sequence shown here is derived from an EMBL/GenBank/DDBJ whole genome shotgun (WGS) entry which is preliminary data.</text>
</comment>
<evidence type="ECO:0000256" key="2">
    <source>
        <dbReference type="ARBA" id="ARBA00022946"/>
    </source>
</evidence>
<keyword evidence="2" id="KW-0809">Transit peptide</keyword>
<dbReference type="Proteomes" id="UP000178526">
    <property type="component" value="Unassembled WGS sequence"/>
</dbReference>
<dbReference type="InterPro" id="IPR000352">
    <property type="entry name" value="Pep_chain_release_fac_I"/>
</dbReference>
<dbReference type="AlphaFoldDB" id="A0A1F7RDF7"/>